<proteinExistence type="predicted"/>
<dbReference type="Gene3D" id="3.40.50.300">
    <property type="entry name" value="P-loop containing nucleotide triphosphate hydrolases"/>
    <property type="match status" value="2"/>
</dbReference>
<dbReference type="SUPFAM" id="SSF52540">
    <property type="entry name" value="P-loop containing nucleoside triphosphate hydrolases"/>
    <property type="match status" value="1"/>
</dbReference>
<feature type="domain" description="ATPase AAA-type core" evidence="1">
    <location>
        <begin position="23"/>
        <end position="370"/>
    </location>
</feature>
<dbReference type="OrthoDB" id="9816506at2"/>
<accession>A0A0K1E8P4</accession>
<dbReference type="STRING" id="52.CMC5_010740"/>
<dbReference type="AlphaFoldDB" id="A0A0K1E8P4"/>
<evidence type="ECO:0000259" key="1">
    <source>
        <dbReference type="Pfam" id="PF13304"/>
    </source>
</evidence>
<gene>
    <name evidence="2" type="ORF">CMC5_010740</name>
</gene>
<name>A0A0K1E8P4_CHOCO</name>
<dbReference type="PANTHER" id="PTHR40396:SF1">
    <property type="entry name" value="ATPASE AAA-TYPE CORE DOMAIN-CONTAINING PROTEIN"/>
    <property type="match status" value="1"/>
</dbReference>
<organism evidence="2 3">
    <name type="scientific">Chondromyces crocatus</name>
    <dbReference type="NCBI Taxonomy" id="52"/>
    <lineage>
        <taxon>Bacteria</taxon>
        <taxon>Pseudomonadati</taxon>
        <taxon>Myxococcota</taxon>
        <taxon>Polyangia</taxon>
        <taxon>Polyangiales</taxon>
        <taxon>Polyangiaceae</taxon>
        <taxon>Chondromyces</taxon>
    </lineage>
</organism>
<sequence length="418" mass="46727">MLTLIEAINFRCLRYVRQPLEPFHVLVGPNASGKTTFLDVVAFLGRLVSRGPEAAVEERTGNFHDLTWNRSQEQFELAIEARIPETRREKIEESFDALRYEVVCGVDPKTQEFGIIAESLHLRGSSEDPRQGLLRFPRNLEPPSSLMTKKGVKNIRRVIAKVPGGNDNFYSESHKEKGKGWFPSIKLGHRRSALGNLPHDEEAFPVATWFSELLTQGVQSITLNSLLIRKASPPGHTRGFRPDGSNLPWVIADLEKKHPEQFAKWIAHLRTALPNLEGIRTVEREDDRHRYLMLRYRGGLEVPSWVASDGTLRLLALTLPAYLSDLRGVYLIEEPENGIHPSAVETVYQSLSSVYDAQILLATHSPVILSLARASDVLCFAKTEEGATDIVRGSEHPALREWKGTPNLGLLLGSGVLG</sequence>
<dbReference type="PANTHER" id="PTHR40396">
    <property type="entry name" value="ATPASE-LIKE PROTEIN"/>
    <property type="match status" value="1"/>
</dbReference>
<dbReference type="RefSeq" id="WP_050429391.1">
    <property type="nucleotide sequence ID" value="NZ_CP012159.1"/>
</dbReference>
<dbReference type="PATRIC" id="fig|52.7.peg.1152"/>
<evidence type="ECO:0000313" key="2">
    <source>
        <dbReference type="EMBL" id="AKT36953.1"/>
    </source>
</evidence>
<protein>
    <submittedName>
        <fullName evidence="2">ATPase-like protein</fullName>
    </submittedName>
</protein>
<dbReference type="GO" id="GO:0005524">
    <property type="term" value="F:ATP binding"/>
    <property type="evidence" value="ECO:0007669"/>
    <property type="project" value="InterPro"/>
</dbReference>
<dbReference type="KEGG" id="ccro:CMC5_010740"/>
<dbReference type="PIRSF" id="PIRSF029347">
    <property type="entry name" value="RecF"/>
    <property type="match status" value="1"/>
</dbReference>
<dbReference type="EMBL" id="CP012159">
    <property type="protein sequence ID" value="AKT36953.1"/>
    <property type="molecule type" value="Genomic_DNA"/>
</dbReference>
<evidence type="ECO:0000313" key="3">
    <source>
        <dbReference type="Proteomes" id="UP000067626"/>
    </source>
</evidence>
<dbReference type="Proteomes" id="UP000067626">
    <property type="component" value="Chromosome"/>
</dbReference>
<dbReference type="NCBIfam" id="NF047739">
    <property type="entry name" value="antiphage_MADS3"/>
    <property type="match status" value="1"/>
</dbReference>
<dbReference type="InterPro" id="IPR003959">
    <property type="entry name" value="ATPase_AAA_core"/>
</dbReference>
<dbReference type="InterPro" id="IPR027417">
    <property type="entry name" value="P-loop_NTPase"/>
</dbReference>
<keyword evidence="3" id="KW-1185">Reference proteome</keyword>
<dbReference type="GO" id="GO:0016887">
    <property type="term" value="F:ATP hydrolysis activity"/>
    <property type="evidence" value="ECO:0007669"/>
    <property type="project" value="InterPro"/>
</dbReference>
<dbReference type="InterPro" id="IPR014555">
    <property type="entry name" value="RecF-like"/>
</dbReference>
<reference evidence="2 3" key="1">
    <citation type="submission" date="2015-07" db="EMBL/GenBank/DDBJ databases">
        <title>Genome analysis of myxobacterium Chondromyces crocatus Cm c5 reveals a high potential for natural compound synthesis and the genetic basis for the loss of fruiting body formation.</title>
        <authorList>
            <person name="Zaburannyi N."/>
            <person name="Bunk B."/>
            <person name="Maier J."/>
            <person name="Overmann J."/>
            <person name="Mueller R."/>
        </authorList>
    </citation>
    <scope>NUCLEOTIDE SEQUENCE [LARGE SCALE GENOMIC DNA]</scope>
    <source>
        <strain evidence="2 3">Cm c5</strain>
    </source>
</reference>
<dbReference type="Pfam" id="PF13304">
    <property type="entry name" value="AAA_21"/>
    <property type="match status" value="1"/>
</dbReference>